<evidence type="ECO:0008006" key="4">
    <source>
        <dbReference type="Google" id="ProtNLM"/>
    </source>
</evidence>
<dbReference type="Proteomes" id="UP000078343">
    <property type="component" value="Unassembled WGS sequence"/>
</dbReference>
<organism evidence="2 3">
    <name type="scientific">Fonsecaea erecta</name>
    <dbReference type="NCBI Taxonomy" id="1367422"/>
    <lineage>
        <taxon>Eukaryota</taxon>
        <taxon>Fungi</taxon>
        <taxon>Dikarya</taxon>
        <taxon>Ascomycota</taxon>
        <taxon>Pezizomycotina</taxon>
        <taxon>Eurotiomycetes</taxon>
        <taxon>Chaetothyriomycetidae</taxon>
        <taxon>Chaetothyriales</taxon>
        <taxon>Herpotrichiellaceae</taxon>
        <taxon>Fonsecaea</taxon>
    </lineage>
</organism>
<dbReference type="RefSeq" id="XP_018687369.1">
    <property type="nucleotide sequence ID" value="XM_018843267.1"/>
</dbReference>
<reference evidence="2 3" key="1">
    <citation type="submission" date="2016-04" db="EMBL/GenBank/DDBJ databases">
        <title>Draft genome of Fonsecaea erecta CBS 125763.</title>
        <authorList>
            <person name="Weiss V.A."/>
            <person name="Vicente V.A."/>
            <person name="Raittz R.T."/>
            <person name="Moreno L.F."/>
            <person name="De Souza E.M."/>
            <person name="Pedrosa F.O."/>
            <person name="Steffens M.B."/>
            <person name="Faoro H."/>
            <person name="Tadra-Sfeir M.Z."/>
            <person name="Najafzadeh M.J."/>
            <person name="Felipe M.S."/>
            <person name="Teixeira M."/>
            <person name="Sun J."/>
            <person name="Xi L."/>
            <person name="Gomes R."/>
            <person name="De Azevedo C.M."/>
            <person name="Salgado C.G."/>
            <person name="Da Silva M.B."/>
            <person name="Nascimento M.F."/>
            <person name="Queiroz-Telles F."/>
            <person name="Attili D.S."/>
            <person name="Gorbushina A."/>
        </authorList>
    </citation>
    <scope>NUCLEOTIDE SEQUENCE [LARGE SCALE GENOMIC DNA]</scope>
    <source>
        <strain evidence="2 3">CBS 125763</strain>
    </source>
</reference>
<protein>
    <recommendedName>
        <fullName evidence="4">F-box domain-containing protein</fullName>
    </recommendedName>
</protein>
<accession>A0A178Z2K5</accession>
<dbReference type="CDD" id="cd09917">
    <property type="entry name" value="F-box_SF"/>
    <property type="match status" value="1"/>
</dbReference>
<feature type="region of interest" description="Disordered" evidence="1">
    <location>
        <begin position="1"/>
        <end position="52"/>
    </location>
</feature>
<gene>
    <name evidence="2" type="ORF">AYL99_11762</name>
</gene>
<dbReference type="AlphaFoldDB" id="A0A178Z2K5"/>
<name>A0A178Z2K5_9EURO</name>
<sequence length="494" mass="55900">MKSKQSPKPALVAPRRSARLAGIANPPNYKVTKTSKKQAKPFTRKGKHGTHQGVNVTKDQMKESVEPMDMSPVSALELPSEVWQTIVGYVDDTDAPGDLRNLRSTCKRVSELCEPAFCETLHGNALATHELILAKHQERQDLVQRFITHRQHLLDRSWVQMFTCIPRLRNLKVLHQSAFTELRECTLSPVDYHPIRVAHVLKAPKLTSLTVAHPLLDEQGERLPAPGSLPLKHLTLLVNPRKALQTVLSLLKLPKALETLSFDDSRAPMVRAGEGILHEVLPTLAEYQGNLTTLKVFATTPQVLSEDSLNGLLDFTVLKRLKVLSFCGHDNYPVNCFFKLPEGLRSLRFNGMLAMSSLTEKLLSQSSAPGFTCPRHVDVNIDYNVFEDFMFDGGLLLRPLSKNGQEDLDRHLHGINLFMTNLPCEQFTWVERFCSIERQLQATKTGSEAMPPYAYVLREEIREVSFERDDRVNRYGHNDLSLFHGCCAHHYRNF</sequence>
<feature type="compositionally biased region" description="Basic residues" evidence="1">
    <location>
        <begin position="33"/>
        <end position="50"/>
    </location>
</feature>
<evidence type="ECO:0000313" key="2">
    <source>
        <dbReference type="EMBL" id="OAP54002.1"/>
    </source>
</evidence>
<comment type="caution">
    <text evidence="2">The sequence shown here is derived from an EMBL/GenBank/DDBJ whole genome shotgun (WGS) entry which is preliminary data.</text>
</comment>
<keyword evidence="3" id="KW-1185">Reference proteome</keyword>
<dbReference type="SUPFAM" id="SSF52047">
    <property type="entry name" value="RNI-like"/>
    <property type="match status" value="1"/>
</dbReference>
<evidence type="ECO:0000256" key="1">
    <source>
        <dbReference type="SAM" id="MobiDB-lite"/>
    </source>
</evidence>
<dbReference type="OrthoDB" id="4166821at2759"/>
<evidence type="ECO:0000313" key="3">
    <source>
        <dbReference type="Proteomes" id="UP000078343"/>
    </source>
</evidence>
<proteinExistence type="predicted"/>
<dbReference type="EMBL" id="LVYI01000016">
    <property type="protein sequence ID" value="OAP54002.1"/>
    <property type="molecule type" value="Genomic_DNA"/>
</dbReference>
<dbReference type="GeneID" id="30015930"/>